<gene>
    <name evidence="2" type="ORF">CgunFtcFv8_005518</name>
</gene>
<reference evidence="2 3" key="1">
    <citation type="journal article" date="2023" name="Mol. Biol. Evol.">
        <title>Genomics of Secondarily Temperate Adaptation in the Only Non-Antarctic Icefish.</title>
        <authorList>
            <person name="Rivera-Colon A.G."/>
            <person name="Rayamajhi N."/>
            <person name="Minhas B.F."/>
            <person name="Madrigal G."/>
            <person name="Bilyk K.T."/>
            <person name="Yoon V."/>
            <person name="Hune M."/>
            <person name="Gregory S."/>
            <person name="Cheng C.H.C."/>
            <person name="Catchen J.M."/>
        </authorList>
    </citation>
    <scope>NUCLEOTIDE SEQUENCE [LARGE SCALE GENOMIC DNA]</scope>
    <source>
        <tissue evidence="2">White muscle</tissue>
    </source>
</reference>
<name>A0AAN8HDA5_CHAGU</name>
<comment type="caution">
    <text evidence="2">The sequence shown here is derived from an EMBL/GenBank/DDBJ whole genome shotgun (WGS) entry which is preliminary data.</text>
</comment>
<accession>A0AAN8HDA5</accession>
<organism evidence="2 3">
    <name type="scientific">Champsocephalus gunnari</name>
    <name type="common">Mackerel icefish</name>
    <dbReference type="NCBI Taxonomy" id="52237"/>
    <lineage>
        <taxon>Eukaryota</taxon>
        <taxon>Metazoa</taxon>
        <taxon>Chordata</taxon>
        <taxon>Craniata</taxon>
        <taxon>Vertebrata</taxon>
        <taxon>Euteleostomi</taxon>
        <taxon>Actinopterygii</taxon>
        <taxon>Neopterygii</taxon>
        <taxon>Teleostei</taxon>
        <taxon>Neoteleostei</taxon>
        <taxon>Acanthomorphata</taxon>
        <taxon>Eupercaria</taxon>
        <taxon>Perciformes</taxon>
        <taxon>Notothenioidei</taxon>
        <taxon>Channichthyidae</taxon>
        <taxon>Champsocephalus</taxon>
    </lineage>
</organism>
<evidence type="ECO:0000313" key="3">
    <source>
        <dbReference type="Proteomes" id="UP001331515"/>
    </source>
</evidence>
<sequence>MPVLLNTSGFGRIQPVSHQPAFYISSPGFPHQDICSSSRNCFSSPPATNYLVLASQPQLSGLLVLDSPPVPRHHQQTHPAPQHQGMDWACSVYCSSTDRG</sequence>
<dbReference type="Proteomes" id="UP001331515">
    <property type="component" value="Unassembled WGS sequence"/>
</dbReference>
<dbReference type="AlphaFoldDB" id="A0AAN8HDA5"/>
<evidence type="ECO:0000313" key="2">
    <source>
        <dbReference type="EMBL" id="KAK5911333.1"/>
    </source>
</evidence>
<dbReference type="EMBL" id="JAURVH010001528">
    <property type="protein sequence ID" value="KAK5911333.1"/>
    <property type="molecule type" value="Genomic_DNA"/>
</dbReference>
<protein>
    <submittedName>
        <fullName evidence="2">Uncharacterized protein</fullName>
    </submittedName>
</protein>
<feature type="region of interest" description="Disordered" evidence="1">
    <location>
        <begin position="64"/>
        <end position="83"/>
    </location>
</feature>
<proteinExistence type="predicted"/>
<keyword evidence="3" id="KW-1185">Reference proteome</keyword>
<evidence type="ECO:0000256" key="1">
    <source>
        <dbReference type="SAM" id="MobiDB-lite"/>
    </source>
</evidence>